<sequence length="175" mass="20132">MQKIVIIGPESTGKSTLSEQLAAHYNTLWVPEHARAYLHQLGRPYEEADLYEIAKGQLAAEDAAAASAPRPFIFCDTDLHVIRVWSEHSFLRCDPRILETIASRRYDLYLLTYIDIPWEEDPLREHSDPQMRQYFYNNYRDVVVNAGLPWADIRGGFDERLKRGIAAVDRLLKGA</sequence>
<dbReference type="OrthoDB" id="9151999at2"/>
<dbReference type="Pfam" id="PF13521">
    <property type="entry name" value="AAA_28"/>
    <property type="match status" value="1"/>
</dbReference>
<evidence type="ECO:0000259" key="1">
    <source>
        <dbReference type="Pfam" id="PF13521"/>
    </source>
</evidence>
<evidence type="ECO:0000313" key="2">
    <source>
        <dbReference type="EMBL" id="PUZ28427.1"/>
    </source>
</evidence>
<protein>
    <submittedName>
        <fullName evidence="2">ATPase</fullName>
    </submittedName>
</protein>
<dbReference type="Proteomes" id="UP000244450">
    <property type="component" value="Unassembled WGS sequence"/>
</dbReference>
<dbReference type="PANTHER" id="PTHR37512:SF1">
    <property type="entry name" value="NADR_TTD14 AAA DOMAIN-CONTAINING PROTEIN"/>
    <property type="match status" value="1"/>
</dbReference>
<organism evidence="2 3">
    <name type="scientific">Chitinophaga parva</name>
    <dbReference type="NCBI Taxonomy" id="2169414"/>
    <lineage>
        <taxon>Bacteria</taxon>
        <taxon>Pseudomonadati</taxon>
        <taxon>Bacteroidota</taxon>
        <taxon>Chitinophagia</taxon>
        <taxon>Chitinophagales</taxon>
        <taxon>Chitinophagaceae</taxon>
        <taxon>Chitinophaga</taxon>
    </lineage>
</organism>
<dbReference type="PANTHER" id="PTHR37512">
    <property type="entry name" value="TRIFUNCTIONAL NAD BIOSYNTHESIS/REGULATOR PROTEIN NADR"/>
    <property type="match status" value="1"/>
</dbReference>
<dbReference type="EMBL" id="QCYK01000001">
    <property type="protein sequence ID" value="PUZ28427.1"/>
    <property type="molecule type" value="Genomic_DNA"/>
</dbReference>
<dbReference type="AlphaFoldDB" id="A0A2T7BL69"/>
<dbReference type="RefSeq" id="WP_108685066.1">
    <property type="nucleotide sequence ID" value="NZ_QCYK01000001.1"/>
</dbReference>
<reference evidence="2 3" key="1">
    <citation type="submission" date="2018-04" db="EMBL/GenBank/DDBJ databases">
        <title>Chitinophaga fuyangensis sp. nov., isolated from soil in a chemical factory.</title>
        <authorList>
            <person name="Chen K."/>
        </authorList>
    </citation>
    <scope>NUCLEOTIDE SEQUENCE [LARGE SCALE GENOMIC DNA]</scope>
    <source>
        <strain evidence="2 3">LY-1</strain>
    </source>
</reference>
<feature type="domain" description="NadR/Ttd14 AAA" evidence="1">
    <location>
        <begin position="3"/>
        <end position="160"/>
    </location>
</feature>
<name>A0A2T7BL69_9BACT</name>
<dbReference type="Gene3D" id="3.40.50.300">
    <property type="entry name" value="P-loop containing nucleotide triphosphate hydrolases"/>
    <property type="match status" value="1"/>
</dbReference>
<evidence type="ECO:0000313" key="3">
    <source>
        <dbReference type="Proteomes" id="UP000244450"/>
    </source>
</evidence>
<accession>A0A2T7BL69</accession>
<gene>
    <name evidence="2" type="ORF">DCC81_02775</name>
</gene>
<dbReference type="SUPFAM" id="SSF52540">
    <property type="entry name" value="P-loop containing nucleoside triphosphate hydrolases"/>
    <property type="match status" value="1"/>
</dbReference>
<proteinExistence type="predicted"/>
<dbReference type="InterPro" id="IPR038727">
    <property type="entry name" value="NadR/Ttd14_AAA_dom"/>
</dbReference>
<comment type="caution">
    <text evidence="2">The sequence shown here is derived from an EMBL/GenBank/DDBJ whole genome shotgun (WGS) entry which is preliminary data.</text>
</comment>
<dbReference type="InterPro" id="IPR027417">
    <property type="entry name" value="P-loop_NTPase"/>
</dbReference>
<keyword evidence="3" id="KW-1185">Reference proteome</keyword>
<dbReference type="InterPro" id="IPR052735">
    <property type="entry name" value="NAD_biosynth-regulator"/>
</dbReference>